<sequence>MNESGSGVLRFAIIWGGQTVSKLGSALTSFALGLWVYRLTSSVTDFALISVLTILPGVLVAPIVGVLVDRWDLRNAMRLGDFGAGLVSLVYAILLSLDQLAPWHVYVGTAIASVSGAFQRTSYTALTPALVPARHLGRANGLVQASDAAVPLIAPPLAGFLMSATHLGTVVLIDFISFLAAITTMSLIRNLPAGSGAAPDASTSAMQQALEGWNYLKERRGLLGLLAFSVLTNCSLSAMQVLLPPLVLDIASPAVLGGLLSTGGLGLLVGSVVMTAWGGPKNRIHGVLGVGMGLGTVMVLAGLFPTLTVLGYCTFMAGFCIPIMDGSSQAIWQRQVPAALRGRVFAMRGMIAWSVQPLAYLAAGIMADHLDGVSLSVPALFGPLEQLDARSRGIALCFIAAGLLTLIAAGRGYTARHVREVEEIPPDGTSTGAVSPPSRV</sequence>
<dbReference type="CDD" id="cd06173">
    <property type="entry name" value="MFS_MefA_like"/>
    <property type="match status" value="1"/>
</dbReference>
<reference evidence="8" key="1">
    <citation type="submission" date="2016-10" db="EMBL/GenBank/DDBJ databases">
        <authorList>
            <person name="Varghese N."/>
            <person name="Submissions S."/>
        </authorList>
    </citation>
    <scope>NUCLEOTIDE SEQUENCE [LARGE SCALE GENOMIC DNA]</scope>
    <source>
        <strain evidence="8">DSM 17044</strain>
    </source>
</reference>
<accession>A0A1H8AEI6</accession>
<gene>
    <name evidence="7" type="ORF">SAMN05444354_12141</name>
</gene>
<dbReference type="AlphaFoldDB" id="A0A1H8AEI6"/>
<keyword evidence="5 6" id="KW-0472">Membrane</keyword>
<evidence type="ECO:0000313" key="7">
    <source>
        <dbReference type="EMBL" id="SEM69262.1"/>
    </source>
</evidence>
<proteinExistence type="predicted"/>
<feature type="transmembrane region" description="Helical" evidence="6">
    <location>
        <begin position="255"/>
        <end position="277"/>
    </location>
</feature>
<keyword evidence="2" id="KW-1003">Cell membrane</keyword>
<organism evidence="7 8">
    <name type="scientific">Stigmatella aurantiaca</name>
    <dbReference type="NCBI Taxonomy" id="41"/>
    <lineage>
        <taxon>Bacteria</taxon>
        <taxon>Pseudomonadati</taxon>
        <taxon>Myxococcota</taxon>
        <taxon>Myxococcia</taxon>
        <taxon>Myxococcales</taxon>
        <taxon>Cystobacterineae</taxon>
        <taxon>Archangiaceae</taxon>
        <taxon>Stigmatella</taxon>
    </lineage>
</organism>
<dbReference type="GO" id="GO:0022857">
    <property type="term" value="F:transmembrane transporter activity"/>
    <property type="evidence" value="ECO:0007669"/>
    <property type="project" value="InterPro"/>
</dbReference>
<feature type="transmembrane region" description="Helical" evidence="6">
    <location>
        <begin position="79"/>
        <end position="97"/>
    </location>
</feature>
<dbReference type="SUPFAM" id="SSF103473">
    <property type="entry name" value="MFS general substrate transporter"/>
    <property type="match status" value="1"/>
</dbReference>
<dbReference type="OrthoDB" id="9775268at2"/>
<dbReference type="RefSeq" id="WP_075009966.1">
    <property type="nucleotide sequence ID" value="NZ_FOAP01000021.1"/>
</dbReference>
<evidence type="ECO:0000313" key="8">
    <source>
        <dbReference type="Proteomes" id="UP000182719"/>
    </source>
</evidence>
<feature type="transmembrane region" description="Helical" evidence="6">
    <location>
        <begin position="160"/>
        <end position="182"/>
    </location>
</feature>
<evidence type="ECO:0000256" key="6">
    <source>
        <dbReference type="SAM" id="Phobius"/>
    </source>
</evidence>
<dbReference type="InterPro" id="IPR036259">
    <property type="entry name" value="MFS_trans_sf"/>
</dbReference>
<comment type="subcellular location">
    <subcellularLocation>
        <location evidence="1">Cell membrane</location>
        <topology evidence="1">Multi-pass membrane protein</topology>
    </subcellularLocation>
</comment>
<dbReference type="Proteomes" id="UP000182719">
    <property type="component" value="Unassembled WGS sequence"/>
</dbReference>
<dbReference type="GO" id="GO:0005886">
    <property type="term" value="C:plasma membrane"/>
    <property type="evidence" value="ECO:0007669"/>
    <property type="project" value="UniProtKB-SubCell"/>
</dbReference>
<evidence type="ECO:0000256" key="4">
    <source>
        <dbReference type="ARBA" id="ARBA00022989"/>
    </source>
</evidence>
<name>A0A1H8AEI6_STIAU</name>
<evidence type="ECO:0000256" key="5">
    <source>
        <dbReference type="ARBA" id="ARBA00023136"/>
    </source>
</evidence>
<feature type="transmembrane region" description="Helical" evidence="6">
    <location>
        <begin position="46"/>
        <end position="67"/>
    </location>
</feature>
<feature type="transmembrane region" description="Helical" evidence="6">
    <location>
        <begin position="284"/>
        <end position="303"/>
    </location>
</feature>
<dbReference type="InterPro" id="IPR011701">
    <property type="entry name" value="MFS"/>
</dbReference>
<dbReference type="PANTHER" id="PTHR23513">
    <property type="entry name" value="INTEGRAL MEMBRANE EFFLUX PROTEIN-RELATED"/>
    <property type="match status" value="1"/>
</dbReference>
<protein>
    <submittedName>
        <fullName evidence="7">Predicted arabinose efflux permease, MFS family</fullName>
    </submittedName>
</protein>
<keyword evidence="4 6" id="KW-1133">Transmembrane helix</keyword>
<evidence type="ECO:0000256" key="1">
    <source>
        <dbReference type="ARBA" id="ARBA00004651"/>
    </source>
</evidence>
<dbReference type="PANTHER" id="PTHR23513:SF6">
    <property type="entry name" value="MAJOR FACILITATOR SUPERFAMILY ASSOCIATED DOMAIN-CONTAINING PROTEIN"/>
    <property type="match status" value="1"/>
</dbReference>
<dbReference type="EMBL" id="FOAP01000021">
    <property type="protein sequence ID" value="SEM69262.1"/>
    <property type="molecule type" value="Genomic_DNA"/>
</dbReference>
<dbReference type="Pfam" id="PF07690">
    <property type="entry name" value="MFS_1"/>
    <property type="match status" value="1"/>
</dbReference>
<feature type="transmembrane region" description="Helical" evidence="6">
    <location>
        <begin position="393"/>
        <end position="410"/>
    </location>
</feature>
<evidence type="ECO:0000256" key="2">
    <source>
        <dbReference type="ARBA" id="ARBA00022475"/>
    </source>
</evidence>
<dbReference type="Gene3D" id="1.20.1250.20">
    <property type="entry name" value="MFS general substrate transporter like domains"/>
    <property type="match status" value="1"/>
</dbReference>
<keyword evidence="3 6" id="KW-0812">Transmembrane</keyword>
<feature type="transmembrane region" description="Helical" evidence="6">
    <location>
        <begin position="222"/>
        <end position="243"/>
    </location>
</feature>
<feature type="transmembrane region" description="Helical" evidence="6">
    <location>
        <begin position="20"/>
        <end position="40"/>
    </location>
</feature>
<evidence type="ECO:0000256" key="3">
    <source>
        <dbReference type="ARBA" id="ARBA00022692"/>
    </source>
</evidence>
<keyword evidence="8" id="KW-1185">Reference proteome</keyword>